<feature type="repeat" description="ANK" evidence="3">
    <location>
        <begin position="134"/>
        <end position="159"/>
    </location>
</feature>
<protein>
    <submittedName>
        <fullName evidence="4">Ankyrin</fullName>
    </submittedName>
</protein>
<evidence type="ECO:0000256" key="2">
    <source>
        <dbReference type="ARBA" id="ARBA00023043"/>
    </source>
</evidence>
<dbReference type="PROSITE" id="PS50297">
    <property type="entry name" value="ANK_REP_REGION"/>
    <property type="match status" value="4"/>
</dbReference>
<dbReference type="PANTHER" id="PTHR24171">
    <property type="entry name" value="ANKYRIN REPEAT DOMAIN-CONTAINING PROTEIN 39-RELATED"/>
    <property type="match status" value="1"/>
</dbReference>
<evidence type="ECO:0000313" key="5">
    <source>
        <dbReference type="Proteomes" id="UP000218785"/>
    </source>
</evidence>
<reference evidence="4 5" key="1">
    <citation type="submission" date="2017-06" db="EMBL/GenBank/DDBJ databases">
        <title>Genome sequencing of cyanobaciteial culture collection at National Institute for Environmental Studies (NIES).</title>
        <authorList>
            <person name="Hirose Y."/>
            <person name="Shimura Y."/>
            <person name="Fujisawa T."/>
            <person name="Nakamura Y."/>
            <person name="Kawachi M."/>
        </authorList>
    </citation>
    <scope>NUCLEOTIDE SEQUENCE [LARGE SCALE GENOMIC DNA]</scope>
    <source>
        <strain evidence="4 5">NIES-37</strain>
    </source>
</reference>
<dbReference type="SUPFAM" id="SSF48403">
    <property type="entry name" value="Ankyrin repeat"/>
    <property type="match status" value="1"/>
</dbReference>
<keyword evidence="5" id="KW-1185">Reference proteome</keyword>
<keyword evidence="1" id="KW-0677">Repeat</keyword>
<dbReference type="KEGG" id="ttq:NIES37_43690"/>
<dbReference type="PANTHER" id="PTHR24171:SF8">
    <property type="entry name" value="BRCA1-ASSOCIATED RING DOMAIN PROTEIN 1"/>
    <property type="match status" value="1"/>
</dbReference>
<dbReference type="GO" id="GO:0085020">
    <property type="term" value="P:protein K6-linked ubiquitination"/>
    <property type="evidence" value="ECO:0007669"/>
    <property type="project" value="TreeGrafter"/>
</dbReference>
<sequence>MSKKLVDAVKTNDINLAKQLIAQGADVNQTDSSGNSLLIVSSANGNAAMVKLLIDAGADINAVDSSMKATALHAAAYLRHPEVMQVLVDHGIDINAQGPYNGYTALHDAVWQNNIEGVKILVKSGANLNIKGNNGATPLELATQSRHKEIVEILKAASS</sequence>
<feature type="repeat" description="ANK" evidence="3">
    <location>
        <begin position="67"/>
        <end position="99"/>
    </location>
</feature>
<organism evidence="4 5">
    <name type="scientific">Tolypothrix tenuis PCC 7101</name>
    <dbReference type="NCBI Taxonomy" id="231146"/>
    <lineage>
        <taxon>Bacteria</taxon>
        <taxon>Bacillati</taxon>
        <taxon>Cyanobacteriota</taxon>
        <taxon>Cyanophyceae</taxon>
        <taxon>Nostocales</taxon>
        <taxon>Tolypothrichaceae</taxon>
        <taxon>Tolypothrix</taxon>
    </lineage>
</organism>
<evidence type="ECO:0000256" key="1">
    <source>
        <dbReference type="ARBA" id="ARBA00022737"/>
    </source>
</evidence>
<accession>A0A1Z4N3R8</accession>
<evidence type="ECO:0000256" key="3">
    <source>
        <dbReference type="PROSITE-ProRule" id="PRU00023"/>
    </source>
</evidence>
<gene>
    <name evidence="4" type="ORF">NIES37_43690</name>
</gene>
<dbReference type="RefSeq" id="WP_096579213.1">
    <property type="nucleotide sequence ID" value="NZ_CAWNJS010000001.1"/>
</dbReference>
<dbReference type="Proteomes" id="UP000218785">
    <property type="component" value="Chromosome"/>
</dbReference>
<dbReference type="SMART" id="SM00248">
    <property type="entry name" value="ANK"/>
    <property type="match status" value="5"/>
</dbReference>
<dbReference type="Pfam" id="PF12796">
    <property type="entry name" value="Ank_2"/>
    <property type="match status" value="2"/>
</dbReference>
<proteinExistence type="predicted"/>
<dbReference type="GO" id="GO:0004842">
    <property type="term" value="F:ubiquitin-protein transferase activity"/>
    <property type="evidence" value="ECO:0007669"/>
    <property type="project" value="TreeGrafter"/>
</dbReference>
<dbReference type="AlphaFoldDB" id="A0A1Z4N3R8"/>
<dbReference type="InterPro" id="IPR036770">
    <property type="entry name" value="Ankyrin_rpt-contain_sf"/>
</dbReference>
<keyword evidence="2 3" id="KW-0040">ANK repeat</keyword>
<feature type="repeat" description="ANK" evidence="3">
    <location>
        <begin position="33"/>
        <end position="65"/>
    </location>
</feature>
<dbReference type="EMBL" id="AP018248">
    <property type="protein sequence ID" value="BAZ00379.1"/>
    <property type="molecule type" value="Genomic_DNA"/>
</dbReference>
<evidence type="ECO:0000313" key="4">
    <source>
        <dbReference type="EMBL" id="BAZ00379.1"/>
    </source>
</evidence>
<feature type="repeat" description="ANK" evidence="3">
    <location>
        <begin position="101"/>
        <end position="133"/>
    </location>
</feature>
<name>A0A1Z4N3R8_9CYAN</name>
<dbReference type="InterPro" id="IPR002110">
    <property type="entry name" value="Ankyrin_rpt"/>
</dbReference>
<dbReference type="Gene3D" id="1.25.40.20">
    <property type="entry name" value="Ankyrin repeat-containing domain"/>
    <property type="match status" value="1"/>
</dbReference>
<dbReference type="PROSITE" id="PS50088">
    <property type="entry name" value="ANK_REPEAT"/>
    <property type="match status" value="4"/>
</dbReference>